<feature type="transmembrane region" description="Helical" evidence="14">
    <location>
        <begin position="48"/>
        <end position="65"/>
    </location>
</feature>
<evidence type="ECO:0000256" key="1">
    <source>
        <dbReference type="ARBA" id="ARBA00000085"/>
    </source>
</evidence>
<feature type="transmembrane region" description="Helical" evidence="14">
    <location>
        <begin position="20"/>
        <end position="42"/>
    </location>
</feature>
<reference evidence="17 18" key="1">
    <citation type="submission" date="2021-03" db="EMBL/GenBank/DDBJ databases">
        <title>Enterococcal diversity collection.</title>
        <authorList>
            <person name="Gilmore M.S."/>
            <person name="Schwartzman J."/>
            <person name="Van Tyne D."/>
            <person name="Martin M."/>
            <person name="Earl A.M."/>
            <person name="Manson A.L."/>
            <person name="Straub T."/>
            <person name="Salamzade R."/>
            <person name="Saavedra J."/>
            <person name="Lebreton F."/>
            <person name="Prichula J."/>
            <person name="Schaufler K."/>
            <person name="Gaca A."/>
            <person name="Sgardioli B."/>
            <person name="Wagenaar J."/>
            <person name="Strong T."/>
        </authorList>
    </citation>
    <scope>NUCLEOTIDE SEQUENCE [LARGE SCALE GENOMIC DNA]</scope>
    <source>
        <strain evidence="17 18">MJM16</strain>
    </source>
</reference>
<evidence type="ECO:0000256" key="13">
    <source>
        <dbReference type="ARBA" id="ARBA00023136"/>
    </source>
</evidence>
<dbReference type="InterPro" id="IPR003660">
    <property type="entry name" value="HAMP_dom"/>
</dbReference>
<evidence type="ECO:0000256" key="9">
    <source>
        <dbReference type="ARBA" id="ARBA00022777"/>
    </source>
</evidence>
<dbReference type="InterPro" id="IPR005467">
    <property type="entry name" value="His_kinase_dom"/>
</dbReference>
<dbReference type="Pfam" id="PF00512">
    <property type="entry name" value="HisKA"/>
    <property type="match status" value="1"/>
</dbReference>
<sequence length="337" mass="37938">MAEQTRRNKWYSIYLINKKVFFLSKLVIGGCLLSYIISSAFGGWMRDIIFVVLLIALIVSWDAILRKVVSRPVHEISEAAQRMADLDFSQPCKIHTNDELGTLANNLNKTARNLTHALEQRKDLADTLSHELKTPLGVIRAYSEGLGEATPEQEESYRQTIIEETEKMAEMINDLLDLSALEAGSTSLSVESFDLVELVEAIAGREFIDSRTTYFELSYSLPEQPIFVIADQKRMRQVLHNFMSNAKKFVTDSGKIHIELTTLKDNAHFLIYNDGPNVSSDSWNKFQRSKGGENKSGSGLGLTIAAQILTMHQADFGFNNRTAGVEFYFSLPIDNKQ</sequence>
<comment type="catalytic activity">
    <reaction evidence="1">
        <text>ATP + protein L-histidine = ADP + protein N-phospho-L-histidine.</text>
        <dbReference type="EC" id="2.7.13.3"/>
    </reaction>
</comment>
<name>A0ABS3HF68_9ENTE</name>
<keyword evidence="7 14" id="KW-0812">Transmembrane</keyword>
<evidence type="ECO:0000256" key="3">
    <source>
        <dbReference type="ARBA" id="ARBA00012438"/>
    </source>
</evidence>
<evidence type="ECO:0000256" key="6">
    <source>
        <dbReference type="ARBA" id="ARBA00022679"/>
    </source>
</evidence>
<keyword evidence="9 17" id="KW-0418">Kinase</keyword>
<dbReference type="InterPro" id="IPR003594">
    <property type="entry name" value="HATPase_dom"/>
</dbReference>
<keyword evidence="10" id="KW-0067">ATP-binding</keyword>
<gene>
    <name evidence="17" type="ORF">JZO85_07495</name>
</gene>
<evidence type="ECO:0000256" key="10">
    <source>
        <dbReference type="ARBA" id="ARBA00022840"/>
    </source>
</evidence>
<keyword evidence="13 14" id="KW-0472">Membrane</keyword>
<evidence type="ECO:0000256" key="8">
    <source>
        <dbReference type="ARBA" id="ARBA00022741"/>
    </source>
</evidence>
<evidence type="ECO:0000256" key="2">
    <source>
        <dbReference type="ARBA" id="ARBA00004651"/>
    </source>
</evidence>
<evidence type="ECO:0000256" key="5">
    <source>
        <dbReference type="ARBA" id="ARBA00022553"/>
    </source>
</evidence>
<proteinExistence type="predicted"/>
<evidence type="ECO:0000259" key="16">
    <source>
        <dbReference type="PROSITE" id="PS50885"/>
    </source>
</evidence>
<protein>
    <recommendedName>
        <fullName evidence="3">histidine kinase</fullName>
        <ecNumber evidence="3">2.7.13.3</ecNumber>
    </recommendedName>
</protein>
<keyword evidence="18" id="KW-1185">Reference proteome</keyword>
<accession>A0ABS3HF68</accession>
<evidence type="ECO:0000313" key="18">
    <source>
        <dbReference type="Proteomes" id="UP000664495"/>
    </source>
</evidence>
<dbReference type="InterPro" id="IPR050398">
    <property type="entry name" value="HssS/ArlS-like"/>
</dbReference>
<evidence type="ECO:0000256" key="14">
    <source>
        <dbReference type="SAM" id="Phobius"/>
    </source>
</evidence>
<dbReference type="GO" id="GO:0016301">
    <property type="term" value="F:kinase activity"/>
    <property type="evidence" value="ECO:0007669"/>
    <property type="project" value="UniProtKB-KW"/>
</dbReference>
<dbReference type="Gene3D" id="3.30.565.10">
    <property type="entry name" value="Histidine kinase-like ATPase, C-terminal domain"/>
    <property type="match status" value="1"/>
</dbReference>
<keyword evidence="5" id="KW-0597">Phosphoprotein</keyword>
<dbReference type="Pfam" id="PF00672">
    <property type="entry name" value="HAMP"/>
    <property type="match status" value="1"/>
</dbReference>
<dbReference type="RefSeq" id="WP_207107882.1">
    <property type="nucleotide sequence ID" value="NZ_JAFLVR010000018.1"/>
</dbReference>
<dbReference type="SUPFAM" id="SSF158472">
    <property type="entry name" value="HAMP domain-like"/>
    <property type="match status" value="1"/>
</dbReference>
<evidence type="ECO:0000256" key="4">
    <source>
        <dbReference type="ARBA" id="ARBA00022475"/>
    </source>
</evidence>
<dbReference type="PROSITE" id="PS50109">
    <property type="entry name" value="HIS_KIN"/>
    <property type="match status" value="1"/>
</dbReference>
<dbReference type="Pfam" id="PF02518">
    <property type="entry name" value="HATPase_c"/>
    <property type="match status" value="1"/>
</dbReference>
<dbReference type="Gene3D" id="6.10.340.10">
    <property type="match status" value="1"/>
</dbReference>
<keyword evidence="6" id="KW-0808">Transferase</keyword>
<dbReference type="SMART" id="SM00304">
    <property type="entry name" value="HAMP"/>
    <property type="match status" value="1"/>
</dbReference>
<keyword evidence="12" id="KW-0902">Two-component regulatory system</keyword>
<dbReference type="PANTHER" id="PTHR45528:SF1">
    <property type="entry name" value="SENSOR HISTIDINE KINASE CPXA"/>
    <property type="match status" value="1"/>
</dbReference>
<dbReference type="Proteomes" id="UP000664495">
    <property type="component" value="Unassembled WGS sequence"/>
</dbReference>
<dbReference type="InterPro" id="IPR036097">
    <property type="entry name" value="HisK_dim/P_sf"/>
</dbReference>
<dbReference type="SMART" id="SM00387">
    <property type="entry name" value="HATPase_c"/>
    <property type="match status" value="1"/>
</dbReference>
<dbReference type="SUPFAM" id="SSF55874">
    <property type="entry name" value="ATPase domain of HSP90 chaperone/DNA topoisomerase II/histidine kinase"/>
    <property type="match status" value="1"/>
</dbReference>
<organism evidence="17 18">
    <name type="scientific">Candidatus Enterococcus murrayae</name>
    <dbReference type="NCBI Taxonomy" id="2815321"/>
    <lineage>
        <taxon>Bacteria</taxon>
        <taxon>Bacillati</taxon>
        <taxon>Bacillota</taxon>
        <taxon>Bacilli</taxon>
        <taxon>Lactobacillales</taxon>
        <taxon>Enterococcaceae</taxon>
        <taxon>Enterococcus</taxon>
    </lineage>
</organism>
<dbReference type="PROSITE" id="PS50885">
    <property type="entry name" value="HAMP"/>
    <property type="match status" value="1"/>
</dbReference>
<keyword evidence="8" id="KW-0547">Nucleotide-binding</keyword>
<feature type="domain" description="HAMP" evidence="16">
    <location>
        <begin position="67"/>
        <end position="119"/>
    </location>
</feature>
<comment type="caution">
    <text evidence="17">The sequence shown here is derived from an EMBL/GenBank/DDBJ whole genome shotgun (WGS) entry which is preliminary data.</text>
</comment>
<dbReference type="CDD" id="cd00082">
    <property type="entry name" value="HisKA"/>
    <property type="match status" value="1"/>
</dbReference>
<dbReference type="Gene3D" id="1.10.287.130">
    <property type="match status" value="1"/>
</dbReference>
<feature type="domain" description="Histidine kinase" evidence="15">
    <location>
        <begin position="127"/>
        <end position="335"/>
    </location>
</feature>
<dbReference type="InterPro" id="IPR003661">
    <property type="entry name" value="HisK_dim/P_dom"/>
</dbReference>
<dbReference type="CDD" id="cd06225">
    <property type="entry name" value="HAMP"/>
    <property type="match status" value="1"/>
</dbReference>
<evidence type="ECO:0000256" key="11">
    <source>
        <dbReference type="ARBA" id="ARBA00022989"/>
    </source>
</evidence>
<keyword evidence="4" id="KW-1003">Cell membrane</keyword>
<evidence type="ECO:0000256" key="7">
    <source>
        <dbReference type="ARBA" id="ARBA00022692"/>
    </source>
</evidence>
<dbReference type="SUPFAM" id="SSF47384">
    <property type="entry name" value="Homodimeric domain of signal transducing histidine kinase"/>
    <property type="match status" value="1"/>
</dbReference>
<evidence type="ECO:0000259" key="15">
    <source>
        <dbReference type="PROSITE" id="PS50109"/>
    </source>
</evidence>
<dbReference type="SMART" id="SM00388">
    <property type="entry name" value="HisKA"/>
    <property type="match status" value="1"/>
</dbReference>
<dbReference type="PANTHER" id="PTHR45528">
    <property type="entry name" value="SENSOR HISTIDINE KINASE CPXA"/>
    <property type="match status" value="1"/>
</dbReference>
<dbReference type="InterPro" id="IPR036890">
    <property type="entry name" value="HATPase_C_sf"/>
</dbReference>
<keyword evidence="11 14" id="KW-1133">Transmembrane helix</keyword>
<dbReference type="EC" id="2.7.13.3" evidence="3"/>
<comment type="subcellular location">
    <subcellularLocation>
        <location evidence="2">Cell membrane</location>
        <topology evidence="2">Multi-pass membrane protein</topology>
    </subcellularLocation>
</comment>
<evidence type="ECO:0000256" key="12">
    <source>
        <dbReference type="ARBA" id="ARBA00023012"/>
    </source>
</evidence>
<evidence type="ECO:0000313" key="17">
    <source>
        <dbReference type="EMBL" id="MBO0452105.1"/>
    </source>
</evidence>
<dbReference type="EMBL" id="JAFLVR010000018">
    <property type="protein sequence ID" value="MBO0452105.1"/>
    <property type="molecule type" value="Genomic_DNA"/>
</dbReference>